<evidence type="ECO:0000256" key="7">
    <source>
        <dbReference type="ARBA" id="ARBA00022989"/>
    </source>
</evidence>
<dbReference type="PANTHER" id="PTHR43394">
    <property type="entry name" value="ATP-DEPENDENT PERMEASE MDL1, MITOCHONDRIAL"/>
    <property type="match status" value="1"/>
</dbReference>
<evidence type="ECO:0000313" key="14">
    <source>
        <dbReference type="Proteomes" id="UP000436138"/>
    </source>
</evidence>
<dbReference type="InterPro" id="IPR003439">
    <property type="entry name" value="ABC_transporter-like_ATP-bd"/>
</dbReference>
<dbReference type="Proteomes" id="UP000436138">
    <property type="component" value="Chromosome"/>
</dbReference>
<feature type="domain" description="ABC transmembrane type-1" evidence="12">
    <location>
        <begin position="677"/>
        <end position="959"/>
    </location>
</feature>
<dbReference type="GO" id="GO:0005886">
    <property type="term" value="C:plasma membrane"/>
    <property type="evidence" value="ECO:0007669"/>
    <property type="project" value="UniProtKB-SubCell"/>
</dbReference>
<protein>
    <submittedName>
        <fullName evidence="13">ATP-binding cassette domain-containing protein</fullName>
    </submittedName>
</protein>
<accession>A0A6I6N909</accession>
<organism evidence="13 14">
    <name type="scientific">Streptomyces broussonetiae</name>
    <dbReference type="NCBI Taxonomy" id="2686304"/>
    <lineage>
        <taxon>Bacteria</taxon>
        <taxon>Bacillati</taxon>
        <taxon>Actinomycetota</taxon>
        <taxon>Actinomycetes</taxon>
        <taxon>Kitasatosporales</taxon>
        <taxon>Streptomycetaceae</taxon>
        <taxon>Streptomyces</taxon>
    </lineage>
</organism>
<dbReference type="KEGG" id="sbro:GQF42_17480"/>
<evidence type="ECO:0000313" key="13">
    <source>
        <dbReference type="EMBL" id="QHA04847.1"/>
    </source>
</evidence>
<dbReference type="Pfam" id="PF00664">
    <property type="entry name" value="ABC_membrane"/>
    <property type="match status" value="2"/>
</dbReference>
<dbReference type="InterPro" id="IPR036640">
    <property type="entry name" value="ABC1_TM_sf"/>
</dbReference>
<keyword evidence="8 10" id="KW-0472">Membrane</keyword>
<keyword evidence="7 10" id="KW-1133">Transmembrane helix</keyword>
<dbReference type="Pfam" id="PF00005">
    <property type="entry name" value="ABC_tran"/>
    <property type="match status" value="2"/>
</dbReference>
<dbReference type="GO" id="GO:0015421">
    <property type="term" value="F:ABC-type oligopeptide transporter activity"/>
    <property type="evidence" value="ECO:0007669"/>
    <property type="project" value="TreeGrafter"/>
</dbReference>
<evidence type="ECO:0000256" key="3">
    <source>
        <dbReference type="ARBA" id="ARBA00022475"/>
    </source>
</evidence>
<keyword evidence="14" id="KW-1185">Reference proteome</keyword>
<feature type="transmembrane region" description="Helical" evidence="10">
    <location>
        <begin position="786"/>
        <end position="810"/>
    </location>
</feature>
<dbReference type="RefSeq" id="WP_158920994.1">
    <property type="nucleotide sequence ID" value="NZ_CP047020.1"/>
</dbReference>
<dbReference type="PROSITE" id="PS50929">
    <property type="entry name" value="ABC_TM1F"/>
    <property type="match status" value="2"/>
</dbReference>
<evidence type="ECO:0000259" key="11">
    <source>
        <dbReference type="PROSITE" id="PS50893"/>
    </source>
</evidence>
<feature type="transmembrane region" description="Helical" evidence="10">
    <location>
        <begin position="59"/>
        <end position="78"/>
    </location>
</feature>
<dbReference type="PANTHER" id="PTHR43394:SF1">
    <property type="entry name" value="ATP-BINDING CASSETTE SUB-FAMILY B MEMBER 10, MITOCHONDRIAL"/>
    <property type="match status" value="1"/>
</dbReference>
<dbReference type="FunFam" id="3.40.50.300:FF:000299">
    <property type="entry name" value="ABC transporter ATP-binding protein/permease"/>
    <property type="match status" value="2"/>
</dbReference>
<feature type="transmembrane region" description="Helical" evidence="10">
    <location>
        <begin position="676"/>
        <end position="697"/>
    </location>
</feature>
<dbReference type="AlphaFoldDB" id="A0A6I6N909"/>
<dbReference type="PROSITE" id="PS50893">
    <property type="entry name" value="ABC_TRANSPORTER_2"/>
    <property type="match status" value="2"/>
</dbReference>
<dbReference type="SUPFAM" id="SSF90123">
    <property type="entry name" value="ABC transporter transmembrane region"/>
    <property type="match status" value="2"/>
</dbReference>
<feature type="transmembrane region" description="Helical" evidence="10">
    <location>
        <begin position="244"/>
        <end position="268"/>
    </location>
</feature>
<feature type="transmembrane region" description="Helical" evidence="10">
    <location>
        <begin position="158"/>
        <end position="175"/>
    </location>
</feature>
<dbReference type="GO" id="GO:0005524">
    <property type="term" value="F:ATP binding"/>
    <property type="evidence" value="ECO:0007669"/>
    <property type="project" value="UniProtKB-KW"/>
</dbReference>
<dbReference type="InterPro" id="IPR039421">
    <property type="entry name" value="Type_1_exporter"/>
</dbReference>
<dbReference type="CDD" id="cd18543">
    <property type="entry name" value="ABC_6TM_Rv0194_D1_like"/>
    <property type="match status" value="1"/>
</dbReference>
<dbReference type="Gene3D" id="3.40.50.300">
    <property type="entry name" value="P-loop containing nucleotide triphosphate hydrolases"/>
    <property type="match status" value="2"/>
</dbReference>
<keyword evidence="4 10" id="KW-0812">Transmembrane</keyword>
<comment type="subcellular location">
    <subcellularLocation>
        <location evidence="1">Cell membrane</location>
        <topology evidence="1">Multi-pass membrane protein</topology>
    </subcellularLocation>
</comment>
<feature type="transmembrane region" description="Helical" evidence="10">
    <location>
        <begin position="131"/>
        <end position="152"/>
    </location>
</feature>
<dbReference type="InterPro" id="IPR017871">
    <property type="entry name" value="ABC_transporter-like_CS"/>
</dbReference>
<dbReference type="InterPro" id="IPR027417">
    <property type="entry name" value="P-loop_NTPase"/>
</dbReference>
<dbReference type="SMART" id="SM00382">
    <property type="entry name" value="AAA"/>
    <property type="match status" value="2"/>
</dbReference>
<comment type="similarity">
    <text evidence="9">Belongs to the ABC transporter superfamily. Lipid exporter (TC 3.A.1.106) family.</text>
</comment>
<keyword evidence="2" id="KW-0813">Transport</keyword>
<proteinExistence type="inferred from homology"/>
<feature type="transmembrane region" description="Helical" evidence="10">
    <location>
        <begin position="274"/>
        <end position="295"/>
    </location>
</feature>
<reference evidence="13 14" key="1">
    <citation type="submission" date="2019-12" db="EMBL/GenBank/DDBJ databases">
        <title>Streptomyces sp. strain T44 isolated from rhizosphere soil of Broussonetia papyrifera.</title>
        <authorList>
            <person name="Mo P."/>
        </authorList>
    </citation>
    <scope>NUCLEOTIDE SEQUENCE [LARGE SCALE GENOMIC DNA]</scope>
    <source>
        <strain evidence="13 14">T44</strain>
    </source>
</reference>
<feature type="transmembrane region" description="Helical" evidence="10">
    <location>
        <begin position="21"/>
        <end position="47"/>
    </location>
</feature>
<dbReference type="SUPFAM" id="SSF52540">
    <property type="entry name" value="P-loop containing nucleoside triphosphate hydrolases"/>
    <property type="match status" value="2"/>
</dbReference>
<gene>
    <name evidence="13" type="ORF">GQF42_17480</name>
</gene>
<sequence length="1245" mass="134145">MAAQRGWAKRLAVYAWRYPKDVVLALGSSLAGMAVMAVAPLITKVIIDDVIGNHTRSMAPWAGALIGAALLVYASTYVRRYYGGRLALDVQHDLRTEMYETITRLDGRRQDELSTGQVVGRATSDLQLIQGLLFMLPMTIGNVMLFLISLVIMAWLSLPLTLVALAVAPALGWIAKRSRSKLHPATWYAQAQAAAVAGVVDGAVSGVRVVKGFGQEEQETGKLREVGRRLFAGRLRTIRLNSRYTPALQAVPALGQVAMLALGGWLAVRGHITLGTFVAFSSYLAQLVGPVRMLAMVLTVGQQARAGTERVLELIDTEPTMQDGTKTLPADAPATVEFDDVSFGYESGSPVLRGLSFEIRPGETLAVVGSSGSGKSTLSLLLPRFYDVTHGAVLIGGHDVRELTLDSLRAAIGLVPEDSFLFSDTVRANIAYGRPDATQEEIESAARAAQADRFIAELPGGYATTVGEQGLTLSGGQRQRIALARALLTDPRLLVLDDATSAVDARVEHEIHEALRHVMEGRTTLLIAHRRSTLGLADRIAVLDGGRLADLGTHEELQERSALYRRLLTDPDELGGVSPGHAEPAVPAQDTSLREELDAEFDAERGVTPRLWTGDRESKNAEVTALGGTPATPELLAQVEALPPATDTPDVDEARAVLREDSYGLRRLLRGFGAPLLISLGLVAVDAGAGLLLPVLIRHGIDAGVTKMALGAVWAAALLGLATVLVQWVAQIGETRMTGRTGERVLYTLRLKIFAQLQRLGLDYYERELTGRIMTRMTTDVDALSTFLQTGLVTAFVSAVTFFGIMVVLLVIDVHLALVVFATLPPLIVATVFFRRASVKAYELARERVSVVNADLQESVAGLRIVQAFRRERDGGARFAGRSDDYRRARVRGQWLISVYFPFVQLLSSVASASVLIAGAHRVEAATLTTGALVAYLLYIDLFFAPVQQLSQVFDGYQQATVSLGRIQELLREPTSTGSAEEPLEVLSLRGDIAFENVHFAYGAADGHEEALTGIDLRIPAGQTVAFVGETGAGKSTLVKLVARFYDTTSGRVTVDGTDLRALDLTSYRHRLGLVPQEAYLFAGTIRDAIAYGRPDATDAEVEAAARTVGAHEMIARLEGGYLHEVAERGRNLSAGQRQLIALARAELVDPDVLLLDEATAALDLATEAQVNQATDRLAGRRTTLVVAHRLTTAARADRVVVMDHGRVAEDGTHDELLALGGRYAELWRTFVGGAEPEEPVGVSR</sequence>
<evidence type="ECO:0000256" key="8">
    <source>
        <dbReference type="ARBA" id="ARBA00023136"/>
    </source>
</evidence>
<dbReference type="FunFam" id="1.20.1560.10:FF:000099">
    <property type="entry name" value="ABC transporter ATP-binding protein/permease"/>
    <property type="match status" value="1"/>
</dbReference>
<keyword evidence="6 13" id="KW-0067">ATP-binding</keyword>
<dbReference type="EMBL" id="CP047020">
    <property type="protein sequence ID" value="QHA04847.1"/>
    <property type="molecule type" value="Genomic_DNA"/>
</dbReference>
<feature type="transmembrane region" description="Helical" evidence="10">
    <location>
        <begin position="895"/>
        <end position="919"/>
    </location>
</feature>
<evidence type="ECO:0000256" key="5">
    <source>
        <dbReference type="ARBA" id="ARBA00022741"/>
    </source>
</evidence>
<dbReference type="FunFam" id="1.20.1560.10:FF:000065">
    <property type="entry name" value="ABC transporter ATP-binding protein/permease"/>
    <property type="match status" value="1"/>
</dbReference>
<dbReference type="PROSITE" id="PS00211">
    <property type="entry name" value="ABC_TRANSPORTER_1"/>
    <property type="match status" value="1"/>
</dbReference>
<keyword evidence="5" id="KW-0547">Nucleotide-binding</keyword>
<dbReference type="CDD" id="cd18546">
    <property type="entry name" value="ABC_6TM_Rv0194_D2_like"/>
    <property type="match status" value="1"/>
</dbReference>
<feature type="transmembrane region" description="Helical" evidence="10">
    <location>
        <begin position="816"/>
        <end position="834"/>
    </location>
</feature>
<evidence type="ECO:0000259" key="12">
    <source>
        <dbReference type="PROSITE" id="PS50929"/>
    </source>
</evidence>
<dbReference type="Gene3D" id="1.20.1560.10">
    <property type="entry name" value="ABC transporter type 1, transmembrane domain"/>
    <property type="match status" value="2"/>
</dbReference>
<evidence type="ECO:0000256" key="4">
    <source>
        <dbReference type="ARBA" id="ARBA00022692"/>
    </source>
</evidence>
<name>A0A6I6N909_9ACTN</name>
<dbReference type="InterPro" id="IPR011527">
    <property type="entry name" value="ABC1_TM_dom"/>
</dbReference>
<feature type="domain" description="ABC transporter" evidence="11">
    <location>
        <begin position="993"/>
        <end position="1230"/>
    </location>
</feature>
<feature type="domain" description="ABC transmembrane type-1" evidence="12">
    <location>
        <begin position="23"/>
        <end position="303"/>
    </location>
</feature>
<evidence type="ECO:0000256" key="10">
    <source>
        <dbReference type="SAM" id="Phobius"/>
    </source>
</evidence>
<keyword evidence="3" id="KW-1003">Cell membrane</keyword>
<evidence type="ECO:0000256" key="9">
    <source>
        <dbReference type="ARBA" id="ARBA00061644"/>
    </source>
</evidence>
<evidence type="ECO:0000256" key="1">
    <source>
        <dbReference type="ARBA" id="ARBA00004651"/>
    </source>
</evidence>
<evidence type="ECO:0000256" key="6">
    <source>
        <dbReference type="ARBA" id="ARBA00022840"/>
    </source>
</evidence>
<dbReference type="InterPro" id="IPR003593">
    <property type="entry name" value="AAA+_ATPase"/>
</dbReference>
<feature type="transmembrane region" description="Helical" evidence="10">
    <location>
        <begin position="709"/>
        <end position="730"/>
    </location>
</feature>
<dbReference type="GO" id="GO:0016887">
    <property type="term" value="F:ATP hydrolysis activity"/>
    <property type="evidence" value="ECO:0007669"/>
    <property type="project" value="InterPro"/>
</dbReference>
<feature type="domain" description="ABC transporter" evidence="11">
    <location>
        <begin position="336"/>
        <end position="570"/>
    </location>
</feature>
<evidence type="ECO:0000256" key="2">
    <source>
        <dbReference type="ARBA" id="ARBA00022448"/>
    </source>
</evidence>